<dbReference type="AlphaFoldDB" id="A0A2U8I5X5"/>
<keyword evidence="2" id="KW-1185">Reference proteome</keyword>
<evidence type="ECO:0000313" key="2">
    <source>
        <dbReference type="Proteomes" id="UP000261875"/>
    </source>
</evidence>
<accession>A0A2U8I5X5</accession>
<dbReference type="KEGG" id="fsm:CCS41_08890"/>
<gene>
    <name evidence="1" type="ORF">CCS41_08890</name>
</gene>
<protein>
    <submittedName>
        <fullName evidence="1">Uncharacterized protein</fullName>
    </submittedName>
</protein>
<reference evidence="1 2" key="1">
    <citation type="submission" date="2017-05" db="EMBL/GenBank/DDBJ databases">
        <title>Genome sequence of Candidatus Fukatsuia symbiotica and Candidatus Hamiltonella defensa from Acyrthosiphon pisum strain 5D.</title>
        <authorList>
            <person name="Patel V.A."/>
            <person name="Chevignon G."/>
            <person name="Russell J.A."/>
            <person name="Oliver K.M."/>
        </authorList>
    </citation>
    <scope>NUCLEOTIDE SEQUENCE [LARGE SCALE GENOMIC DNA]</scope>
    <source>
        <strain evidence="1 2">5D</strain>
    </source>
</reference>
<proteinExistence type="predicted"/>
<dbReference type="OrthoDB" id="10008224at2"/>
<sequence>MQQFRRLFEGLLATPDAHPSIFGRQPLPVTHADMTPGQYLLKIDQQILALSVKENGHFTLYHPNVGAMHITGADVSQNRRVLETTLRHHMAPSTAVTLYKVDLTAARAQFSGLRQLQTLLGEYKPEAQRLAAAPDITLSAVPIAVVVLDKMGARIDGKPFSVDHLQRLSPQQVAEQLRFDAQKLARYLHQADYSTVEAQQAVRFLRQQIPAEGSMENRLIDSGNPAAKASVLAQLDAIRQQVTFRPQPTAGSQATKLVLDIAPTLGDTLKSVPIAGRARLQRFTSRAGGTMQGYGYLRSLSDLTKYNRRLQNQSLPPAQREQLTRERDMALFALSSNMAIDLTQEGLGIWGSRLTQMGLQSGFKLQLARFGGPALGVLSSGFDFYMENRLIDSGNPAAKASVLAQLDAIRQQVTFRPQPTAGSQATKLVLDIAPTLGDTLKSVPIAGRARLQRFTSRAGGTMQGYGYLRSLSDLTKYNRRLQNQSLPPHKENS</sequence>
<name>A0A2U8I5X5_9GAMM</name>
<organism evidence="1 2">
    <name type="scientific">Candidatus Fukatsuia symbiotica</name>
    <dbReference type="NCBI Taxonomy" id="1878942"/>
    <lineage>
        <taxon>Bacteria</taxon>
        <taxon>Pseudomonadati</taxon>
        <taxon>Pseudomonadota</taxon>
        <taxon>Gammaproteobacteria</taxon>
        <taxon>Enterobacterales</taxon>
        <taxon>Yersiniaceae</taxon>
        <taxon>Candidatus Fukatsuia</taxon>
    </lineage>
</organism>
<dbReference type="Proteomes" id="UP000261875">
    <property type="component" value="Chromosome"/>
</dbReference>
<dbReference type="EMBL" id="CP021659">
    <property type="protein sequence ID" value="AWK14566.1"/>
    <property type="molecule type" value="Genomic_DNA"/>
</dbReference>
<evidence type="ECO:0000313" key="1">
    <source>
        <dbReference type="EMBL" id="AWK14566.1"/>
    </source>
</evidence>